<reference evidence="6 7" key="1">
    <citation type="journal article" date="2017" name="Int. J. Syst. Evol. Microbiol.">
        <title>Arachidicoccus ginsenosidivorans sp. nov., with ginsenoside-converting activity isolated from ginseng cultivating soil.</title>
        <authorList>
            <person name="Siddiqi M.Z."/>
            <person name="Aslam Z."/>
            <person name="Im W.T."/>
        </authorList>
    </citation>
    <scope>NUCLEOTIDE SEQUENCE [LARGE SCALE GENOMIC DNA]</scope>
    <source>
        <strain evidence="6 7">Gsoil 809</strain>
    </source>
</reference>
<accession>A0A5B8VLM3</accession>
<evidence type="ECO:0000256" key="4">
    <source>
        <dbReference type="RuleBase" id="RU361169"/>
    </source>
</evidence>
<keyword evidence="3 4" id="KW-0326">Glycosidase</keyword>
<gene>
    <name evidence="6" type="ORF">FSB73_09550</name>
</gene>
<dbReference type="InterPro" id="IPR051801">
    <property type="entry name" value="GH28_Enzymes"/>
</dbReference>
<dbReference type="SUPFAM" id="SSF51126">
    <property type="entry name" value="Pectin lyase-like"/>
    <property type="match status" value="1"/>
</dbReference>
<dbReference type="Gene3D" id="2.160.20.10">
    <property type="entry name" value="Single-stranded right-handed beta-helix, Pectin lyase-like"/>
    <property type="match status" value="1"/>
</dbReference>
<dbReference type="InterPro" id="IPR011050">
    <property type="entry name" value="Pectin_lyase_fold/virulence"/>
</dbReference>
<evidence type="ECO:0000256" key="5">
    <source>
        <dbReference type="SAM" id="MobiDB-lite"/>
    </source>
</evidence>
<dbReference type="GO" id="GO:0005975">
    <property type="term" value="P:carbohydrate metabolic process"/>
    <property type="evidence" value="ECO:0007669"/>
    <property type="project" value="InterPro"/>
</dbReference>
<protein>
    <submittedName>
        <fullName evidence="6">Uncharacterized protein</fullName>
    </submittedName>
</protein>
<evidence type="ECO:0000313" key="7">
    <source>
        <dbReference type="Proteomes" id="UP000321291"/>
    </source>
</evidence>
<evidence type="ECO:0000256" key="1">
    <source>
        <dbReference type="ARBA" id="ARBA00008834"/>
    </source>
</evidence>
<dbReference type="PANTHER" id="PTHR31339">
    <property type="entry name" value="PECTIN LYASE-RELATED"/>
    <property type="match status" value="1"/>
</dbReference>
<keyword evidence="2 4" id="KW-0378">Hydrolase</keyword>
<dbReference type="Proteomes" id="UP000321291">
    <property type="component" value="Chromosome"/>
</dbReference>
<keyword evidence="7" id="KW-1185">Reference proteome</keyword>
<proteinExistence type="inferred from homology"/>
<organism evidence="6 7">
    <name type="scientific">Arachidicoccus ginsenosidivorans</name>
    <dbReference type="NCBI Taxonomy" id="496057"/>
    <lineage>
        <taxon>Bacteria</taxon>
        <taxon>Pseudomonadati</taxon>
        <taxon>Bacteroidota</taxon>
        <taxon>Chitinophagia</taxon>
        <taxon>Chitinophagales</taxon>
        <taxon>Chitinophagaceae</taxon>
        <taxon>Arachidicoccus</taxon>
    </lineage>
</organism>
<dbReference type="InterPro" id="IPR012334">
    <property type="entry name" value="Pectin_lyas_fold"/>
</dbReference>
<dbReference type="AlphaFoldDB" id="A0A5B8VLM3"/>
<evidence type="ECO:0000313" key="6">
    <source>
        <dbReference type="EMBL" id="QEC71872.1"/>
    </source>
</evidence>
<dbReference type="Pfam" id="PF00295">
    <property type="entry name" value="Glyco_hydro_28"/>
    <property type="match status" value="1"/>
</dbReference>
<name>A0A5B8VLM3_9BACT</name>
<feature type="region of interest" description="Disordered" evidence="5">
    <location>
        <begin position="1"/>
        <end position="20"/>
    </location>
</feature>
<evidence type="ECO:0000256" key="3">
    <source>
        <dbReference type="ARBA" id="ARBA00023295"/>
    </source>
</evidence>
<dbReference type="InterPro" id="IPR000743">
    <property type="entry name" value="Glyco_hydro_28"/>
</dbReference>
<evidence type="ECO:0000256" key="2">
    <source>
        <dbReference type="ARBA" id="ARBA00022801"/>
    </source>
</evidence>
<sequence length="199" mass="21332">MVALSDLSDSSGKPSPSRRGNVDLEDYLPMIHNRFEGWELMSYASLINVGVMNHNGGFSVENLRICGQGAITGAGGALGTAMQNKSGIRSRGRLILLMNCKNVDLQGLTIQNSPCWTIQYVYCEGVSLHGLDIKSTAHNGDGIDPDSSDDSFIFNCCFSTGDDCIAIKSGKILKVIGLASQPEGYVLRIVILLKAMASQ</sequence>
<dbReference type="KEGG" id="agi:FSB73_09550"/>
<comment type="similarity">
    <text evidence="1 4">Belongs to the glycosyl hydrolase 28 family.</text>
</comment>
<dbReference type="EMBL" id="CP042434">
    <property type="protein sequence ID" value="QEC71872.1"/>
    <property type="molecule type" value="Genomic_DNA"/>
</dbReference>
<dbReference type="GO" id="GO:0004650">
    <property type="term" value="F:polygalacturonase activity"/>
    <property type="evidence" value="ECO:0007669"/>
    <property type="project" value="InterPro"/>
</dbReference>
<dbReference type="PANTHER" id="PTHR31339:SF9">
    <property type="entry name" value="PLASMIN AND FIBRONECTIN-BINDING PROTEIN A"/>
    <property type="match status" value="1"/>
</dbReference>